<dbReference type="AlphaFoldDB" id="A6VPN9"/>
<accession>A6VPN9</accession>
<evidence type="ECO:0000313" key="3">
    <source>
        <dbReference type="Proteomes" id="UP000001114"/>
    </source>
</evidence>
<dbReference type="HOGENOM" id="CLU_084755_0_0_6"/>
<dbReference type="OrthoDB" id="7914296at2"/>
<dbReference type="eggNOG" id="COG1082">
    <property type="taxonomic scope" value="Bacteria"/>
</dbReference>
<dbReference type="RefSeq" id="WP_012073313.1">
    <property type="nucleotide sequence ID" value="NC_009655.1"/>
</dbReference>
<dbReference type="Proteomes" id="UP000001114">
    <property type="component" value="Chromosome"/>
</dbReference>
<proteinExistence type="predicted"/>
<dbReference type="Pfam" id="PF01261">
    <property type="entry name" value="AP_endonuc_2"/>
    <property type="match status" value="1"/>
</dbReference>
<sequence>MDKGFRLAVNTSIFDGYDLETALASIKKCGFNFFELAYNQGYVGNLNQDLFGVENGNNINKLKEKYQLSVLALGCTMDLSSDNFLEIFSPRLRFAQLIGAKYINVCTAKRENKDKMICNLKSLRPVLEETGCILCLENGGDYNFDAFITLEEGIELLNELGDDVYSINFDPGNMVTYDKNLDVVAQSIKSLDYVRYFHIKDVCITDEKFRFIPVEGRGLINYQEIIYGLKQRGIPCSFEIPLRIYRELDSTPRRFEKAAELAVIETTLIKSREYVETIPGNINFERE</sequence>
<dbReference type="SUPFAM" id="SSF51658">
    <property type="entry name" value="Xylose isomerase-like"/>
    <property type="match status" value="1"/>
</dbReference>
<evidence type="ECO:0000313" key="2">
    <source>
        <dbReference type="EMBL" id="ABR74936.1"/>
    </source>
</evidence>
<dbReference type="InterPro" id="IPR013022">
    <property type="entry name" value="Xyl_isomerase-like_TIM-brl"/>
</dbReference>
<dbReference type="STRING" id="339671.Asuc_1582"/>
<gene>
    <name evidence="2" type="ordered locus">Asuc_1582</name>
</gene>
<dbReference type="GO" id="GO:0016853">
    <property type="term" value="F:isomerase activity"/>
    <property type="evidence" value="ECO:0007669"/>
    <property type="project" value="UniProtKB-KW"/>
</dbReference>
<protein>
    <submittedName>
        <fullName evidence="2">Xylose isomerase domain protein TIM barrel</fullName>
    </submittedName>
</protein>
<organism evidence="2 3">
    <name type="scientific">Actinobacillus succinogenes (strain ATCC 55618 / DSM 22257 / CCUG 43843 / 130Z)</name>
    <dbReference type="NCBI Taxonomy" id="339671"/>
    <lineage>
        <taxon>Bacteria</taxon>
        <taxon>Pseudomonadati</taxon>
        <taxon>Pseudomonadota</taxon>
        <taxon>Gammaproteobacteria</taxon>
        <taxon>Pasteurellales</taxon>
        <taxon>Pasteurellaceae</taxon>
        <taxon>Actinobacillus</taxon>
    </lineage>
</organism>
<dbReference type="Gene3D" id="3.20.20.150">
    <property type="entry name" value="Divalent-metal-dependent TIM barrel enzymes"/>
    <property type="match status" value="1"/>
</dbReference>
<keyword evidence="2" id="KW-0413">Isomerase</keyword>
<keyword evidence="3" id="KW-1185">Reference proteome</keyword>
<dbReference type="EMBL" id="CP000746">
    <property type="protein sequence ID" value="ABR74936.1"/>
    <property type="molecule type" value="Genomic_DNA"/>
</dbReference>
<dbReference type="InterPro" id="IPR050312">
    <property type="entry name" value="IolE/XylAMocC-like"/>
</dbReference>
<reference evidence="3" key="1">
    <citation type="journal article" date="2010" name="BMC Genomics">
        <title>A genomic perspective on the potential of Actinobacillus succinogenes for industrial succinate production.</title>
        <authorList>
            <person name="McKinlay J.B."/>
            <person name="Laivenieks M."/>
            <person name="Schindler B.D."/>
            <person name="McKinlay A.A."/>
            <person name="Siddaramappa S."/>
            <person name="Challacombe J.F."/>
            <person name="Lowry S.R."/>
            <person name="Clum A."/>
            <person name="Lapidus A.L."/>
            <person name="Burkhart K.B."/>
            <person name="Harkins V."/>
            <person name="Vieille C."/>
        </authorList>
    </citation>
    <scope>NUCLEOTIDE SEQUENCE [LARGE SCALE GENOMIC DNA]</scope>
    <source>
        <strain evidence="3">ATCC 55618 / DSM 22257 / CCUG 43843 / 130Z</strain>
    </source>
</reference>
<feature type="domain" description="Xylose isomerase-like TIM barrel" evidence="1">
    <location>
        <begin position="24"/>
        <end position="243"/>
    </location>
</feature>
<evidence type="ECO:0000259" key="1">
    <source>
        <dbReference type="Pfam" id="PF01261"/>
    </source>
</evidence>
<name>A6VPN9_ACTSZ</name>
<dbReference type="InterPro" id="IPR036237">
    <property type="entry name" value="Xyl_isomerase-like_sf"/>
</dbReference>
<dbReference type="PANTHER" id="PTHR12110">
    <property type="entry name" value="HYDROXYPYRUVATE ISOMERASE"/>
    <property type="match status" value="1"/>
</dbReference>
<dbReference type="KEGG" id="asu:Asuc_1582"/>